<sequence length="125" mass="13880">MEKISSFKDLIAWKEGHKLAVTIYEITKAFPKEEIFGLTNQIRRAAVSVTSNIAEGFSRNSSKEKIQFYSIALGSLSEVQSQILIAKDIGYFAGERYDSISQLTITVSKLLNGLARSAQSHPHNT</sequence>
<accession>A0A1F6MAX3</accession>
<dbReference type="Gene3D" id="1.20.1440.60">
    <property type="entry name" value="23S rRNA-intervening sequence"/>
    <property type="match status" value="1"/>
</dbReference>
<evidence type="ECO:0008006" key="3">
    <source>
        <dbReference type="Google" id="ProtNLM"/>
    </source>
</evidence>
<comment type="caution">
    <text evidence="1">The sequence shown here is derived from an EMBL/GenBank/DDBJ whole genome shotgun (WGS) entry which is preliminary data.</text>
</comment>
<dbReference type="InterPro" id="IPR012657">
    <property type="entry name" value="23S_rRNA-intervening_sequence"/>
</dbReference>
<dbReference type="PANTHER" id="PTHR38471">
    <property type="entry name" value="FOUR HELIX BUNDLE PROTEIN"/>
    <property type="match status" value="1"/>
</dbReference>
<dbReference type="InterPro" id="IPR036583">
    <property type="entry name" value="23S_rRNA_IVS_sf"/>
</dbReference>
<dbReference type="SUPFAM" id="SSF158446">
    <property type="entry name" value="IVS-encoded protein-like"/>
    <property type="match status" value="1"/>
</dbReference>
<dbReference type="EMBL" id="MFPU01000079">
    <property type="protein sequence ID" value="OGH68807.1"/>
    <property type="molecule type" value="Genomic_DNA"/>
</dbReference>
<proteinExistence type="predicted"/>
<name>A0A1F6MAX3_9BACT</name>
<dbReference type="Proteomes" id="UP000177953">
    <property type="component" value="Unassembled WGS sequence"/>
</dbReference>
<dbReference type="NCBIfam" id="TIGR02436">
    <property type="entry name" value="four helix bundle protein"/>
    <property type="match status" value="1"/>
</dbReference>
<dbReference type="CDD" id="cd16377">
    <property type="entry name" value="23S_rRNA_IVP_like"/>
    <property type="match status" value="1"/>
</dbReference>
<organism evidence="1 2">
    <name type="scientific">Candidatus Magasanikbacteria bacterium RIFCSPHIGHO2_01_FULL_47_8</name>
    <dbReference type="NCBI Taxonomy" id="1798673"/>
    <lineage>
        <taxon>Bacteria</taxon>
        <taxon>Candidatus Magasanikiibacteriota</taxon>
    </lineage>
</organism>
<dbReference type="AlphaFoldDB" id="A0A1F6MAX3"/>
<reference evidence="1 2" key="1">
    <citation type="journal article" date="2016" name="Nat. Commun.">
        <title>Thousands of microbial genomes shed light on interconnected biogeochemical processes in an aquifer system.</title>
        <authorList>
            <person name="Anantharaman K."/>
            <person name="Brown C.T."/>
            <person name="Hug L.A."/>
            <person name="Sharon I."/>
            <person name="Castelle C.J."/>
            <person name="Probst A.J."/>
            <person name="Thomas B.C."/>
            <person name="Singh A."/>
            <person name="Wilkins M.J."/>
            <person name="Karaoz U."/>
            <person name="Brodie E.L."/>
            <person name="Williams K.H."/>
            <person name="Hubbard S.S."/>
            <person name="Banfield J.F."/>
        </authorList>
    </citation>
    <scope>NUCLEOTIDE SEQUENCE [LARGE SCALE GENOMIC DNA]</scope>
</reference>
<dbReference type="Pfam" id="PF05635">
    <property type="entry name" value="23S_rRNA_IVP"/>
    <property type="match status" value="1"/>
</dbReference>
<evidence type="ECO:0000313" key="1">
    <source>
        <dbReference type="EMBL" id="OGH68807.1"/>
    </source>
</evidence>
<dbReference type="PANTHER" id="PTHR38471:SF2">
    <property type="entry name" value="FOUR HELIX BUNDLE PROTEIN"/>
    <property type="match status" value="1"/>
</dbReference>
<evidence type="ECO:0000313" key="2">
    <source>
        <dbReference type="Proteomes" id="UP000177953"/>
    </source>
</evidence>
<protein>
    <recommendedName>
        <fullName evidence="3">Four helix bundle protein</fullName>
    </recommendedName>
</protein>
<gene>
    <name evidence="1" type="ORF">A2754_03415</name>
</gene>